<dbReference type="OrthoDB" id="495948at2"/>
<sequence>MVVSNARSSADQGSMQVQDAMPSTVVVPDATADKVLCPHCLRTATNGLKCKGICVADSDY</sequence>
<gene>
    <name evidence="2" type="ORF">PROH_21245</name>
</gene>
<proteinExistence type="predicted"/>
<dbReference type="Proteomes" id="UP000034681">
    <property type="component" value="Unassembled WGS sequence"/>
</dbReference>
<keyword evidence="3" id="KW-1185">Reference proteome</keyword>
<reference evidence="2" key="1">
    <citation type="submission" date="2012-04" db="EMBL/GenBank/DDBJ databases">
        <authorList>
            <person name="Borisov I.G."/>
            <person name="Ivanikova N.V."/>
            <person name="Pinevich A.V."/>
        </authorList>
    </citation>
    <scope>NUCLEOTIDE SEQUENCE</scope>
    <source>
        <strain evidence="2">CALU 1027</strain>
    </source>
</reference>
<evidence type="ECO:0000313" key="3">
    <source>
        <dbReference type="Proteomes" id="UP000034681"/>
    </source>
</evidence>
<feature type="compositionally biased region" description="Polar residues" evidence="1">
    <location>
        <begin position="1"/>
        <end position="17"/>
    </location>
</feature>
<dbReference type="eggNOG" id="ENOG5033D0R">
    <property type="taxonomic scope" value="Bacteria"/>
</dbReference>
<protein>
    <submittedName>
        <fullName evidence="2">Uncharacterized protein</fullName>
    </submittedName>
</protein>
<feature type="region of interest" description="Disordered" evidence="1">
    <location>
        <begin position="1"/>
        <end position="20"/>
    </location>
</feature>
<evidence type="ECO:0000313" key="2">
    <source>
        <dbReference type="EMBL" id="KKI98203.1"/>
    </source>
</evidence>
<name>A0A0M2PU70_PROHO</name>
<organism evidence="2 3">
    <name type="scientific">Prochlorothrix hollandica PCC 9006 = CALU 1027</name>
    <dbReference type="NCBI Taxonomy" id="317619"/>
    <lineage>
        <taxon>Bacteria</taxon>
        <taxon>Bacillati</taxon>
        <taxon>Cyanobacteriota</taxon>
        <taxon>Cyanophyceae</taxon>
        <taxon>Prochlorotrichales</taxon>
        <taxon>Prochlorotrichaceae</taxon>
        <taxon>Prochlorothrix</taxon>
    </lineage>
</organism>
<comment type="caution">
    <text evidence="2">The sequence shown here is derived from an EMBL/GenBank/DDBJ whole genome shotgun (WGS) entry which is preliminary data.</text>
</comment>
<dbReference type="EMBL" id="AJTX02000010">
    <property type="protein sequence ID" value="KKI98203.1"/>
    <property type="molecule type" value="Genomic_DNA"/>
</dbReference>
<accession>A0A0M2PU70</accession>
<dbReference type="RefSeq" id="WP_017712960.1">
    <property type="nucleotide sequence ID" value="NZ_KB235938.1"/>
</dbReference>
<evidence type="ECO:0000256" key="1">
    <source>
        <dbReference type="SAM" id="MobiDB-lite"/>
    </source>
</evidence>
<dbReference type="AlphaFoldDB" id="A0A0M2PU70"/>